<dbReference type="EMBL" id="VOMB01000027">
    <property type="protein sequence ID" value="MBU9767042.1"/>
    <property type="molecule type" value="Genomic_DNA"/>
</dbReference>
<protein>
    <submittedName>
        <fullName evidence="1">Uncharacterized protein</fullName>
    </submittedName>
</protein>
<evidence type="ECO:0000313" key="2">
    <source>
        <dbReference type="Proteomes" id="UP000812982"/>
    </source>
</evidence>
<evidence type="ECO:0000313" key="1">
    <source>
        <dbReference type="EMBL" id="MBU9767042.1"/>
    </source>
</evidence>
<gene>
    <name evidence="1" type="ORF">FR943_24800</name>
</gene>
<dbReference type="RefSeq" id="WP_217160899.1">
    <property type="nucleotide sequence ID" value="NZ_VOMB01000027.1"/>
</dbReference>
<comment type="caution">
    <text evidence="1">The sequence shown here is derived from an EMBL/GenBank/DDBJ whole genome shotgun (WGS) entry which is preliminary data.</text>
</comment>
<accession>A0ABS6KTX1</accession>
<organism evidence="1 2">
    <name type="scientific">[Mycobacterium] fortunisiensis</name>
    <dbReference type="NCBI Taxonomy" id="2600579"/>
    <lineage>
        <taxon>Bacteria</taxon>
        <taxon>Bacillati</taxon>
        <taxon>Actinomycetota</taxon>
        <taxon>Actinomycetes</taxon>
        <taxon>Mycobacteriales</taxon>
        <taxon>Mycobacteriaceae</taxon>
        <taxon>Mycolicibacterium</taxon>
    </lineage>
</organism>
<sequence>MDEVPVAGAQAEYRGSRYRILFGNSEWFALRVDDDVVIPDAFARGERKLAPTGTEQWAKVPVSVVDGVIDVRVKGTVRGQTVSLQRQLPDGRVRVWFVGSPAAAEELGLEGDQYMGWTGNFEPGEFSDIQVEETQRPATFG</sequence>
<name>A0ABS6KTX1_9MYCO</name>
<dbReference type="Proteomes" id="UP000812982">
    <property type="component" value="Unassembled WGS sequence"/>
</dbReference>
<reference evidence="1 2" key="1">
    <citation type="journal article" date="2021" name="Sci. Rep.">
        <title>Phenotypic and genomic hallmarks of a novel, potentially pathogenic rapidly growing Mycobacterium species related to the Mycobacterium fortuitum complex.</title>
        <authorList>
            <person name="Gharbi R."/>
            <person name="Khanna V."/>
            <person name="Frigui W."/>
            <person name="Mhenni B."/>
            <person name="Brosch R."/>
            <person name="Mardassi H."/>
        </authorList>
    </citation>
    <scope>NUCLEOTIDE SEQUENCE [LARGE SCALE GENOMIC DNA]</scope>
    <source>
        <strain evidence="1 2">TNTM28</strain>
    </source>
</reference>
<proteinExistence type="predicted"/>
<keyword evidence="2" id="KW-1185">Reference proteome</keyword>